<dbReference type="Proteomes" id="UP000829196">
    <property type="component" value="Unassembled WGS sequence"/>
</dbReference>
<protein>
    <recommendedName>
        <fullName evidence="2">DUF4283 domain-containing protein</fullName>
    </recommendedName>
</protein>
<accession>A0A8T3AEJ6</accession>
<gene>
    <name evidence="3" type="ORF">KFK09_024719</name>
</gene>
<feature type="transmembrane region" description="Helical" evidence="1">
    <location>
        <begin position="143"/>
        <end position="167"/>
    </location>
</feature>
<keyword evidence="4" id="KW-1185">Reference proteome</keyword>
<reference evidence="3" key="1">
    <citation type="journal article" date="2022" name="Front. Genet.">
        <title>Chromosome-Scale Assembly of the Dendrobium nobile Genome Provides Insights Into the Molecular Mechanism of the Biosynthesis of the Medicinal Active Ingredient of Dendrobium.</title>
        <authorList>
            <person name="Xu Q."/>
            <person name="Niu S.-C."/>
            <person name="Li K.-L."/>
            <person name="Zheng P.-J."/>
            <person name="Zhang X.-J."/>
            <person name="Jia Y."/>
            <person name="Liu Y."/>
            <person name="Niu Y.-X."/>
            <person name="Yu L.-H."/>
            <person name="Chen D.-F."/>
            <person name="Zhang G.-Q."/>
        </authorList>
    </citation>
    <scope>NUCLEOTIDE SEQUENCE</scope>
    <source>
        <tissue evidence="3">Leaf</tissue>
    </source>
</reference>
<feature type="transmembrane region" description="Helical" evidence="1">
    <location>
        <begin position="118"/>
        <end position="136"/>
    </location>
</feature>
<name>A0A8T3AEJ6_DENNO</name>
<feature type="domain" description="DUF4283" evidence="2">
    <location>
        <begin position="59"/>
        <end position="133"/>
    </location>
</feature>
<keyword evidence="1" id="KW-0812">Transmembrane</keyword>
<evidence type="ECO:0000313" key="3">
    <source>
        <dbReference type="EMBL" id="KAI0494578.1"/>
    </source>
</evidence>
<dbReference type="AlphaFoldDB" id="A0A8T3AEJ6"/>
<dbReference type="InterPro" id="IPR025558">
    <property type="entry name" value="DUF4283"/>
</dbReference>
<keyword evidence="1" id="KW-1133">Transmembrane helix</keyword>
<organism evidence="3 4">
    <name type="scientific">Dendrobium nobile</name>
    <name type="common">Orchid</name>
    <dbReference type="NCBI Taxonomy" id="94219"/>
    <lineage>
        <taxon>Eukaryota</taxon>
        <taxon>Viridiplantae</taxon>
        <taxon>Streptophyta</taxon>
        <taxon>Embryophyta</taxon>
        <taxon>Tracheophyta</taxon>
        <taxon>Spermatophyta</taxon>
        <taxon>Magnoliopsida</taxon>
        <taxon>Liliopsida</taxon>
        <taxon>Asparagales</taxon>
        <taxon>Orchidaceae</taxon>
        <taxon>Epidendroideae</taxon>
        <taxon>Malaxideae</taxon>
        <taxon>Dendrobiinae</taxon>
        <taxon>Dendrobium</taxon>
    </lineage>
</organism>
<proteinExistence type="predicted"/>
<evidence type="ECO:0000259" key="2">
    <source>
        <dbReference type="Pfam" id="PF14111"/>
    </source>
</evidence>
<keyword evidence="1" id="KW-0472">Membrane</keyword>
<dbReference type="Pfam" id="PF14111">
    <property type="entry name" value="DUF4283"/>
    <property type="match status" value="1"/>
</dbReference>
<dbReference type="EMBL" id="JAGYWB010000017">
    <property type="protein sequence ID" value="KAI0494578.1"/>
    <property type="molecule type" value="Genomic_DNA"/>
</dbReference>
<sequence>MAKKLLDPGFLAGMQPKSFRDALSGDSIVSFPNFRISSHRGMPSLWFSEEEFLHLAKPFEFALVGRFPLKRPTLDSIRKFFFGLKLSGDFSVTLLDQTNVLIKLHNDLDYARVFAHRSYLVFGCFMKVIKWSLFLISLRNHRLCLFGCLSLVYALTFSLLAFCSVWVPFSVDRYKLIMPLLLDLDLLWLVF</sequence>
<comment type="caution">
    <text evidence="3">The sequence shown here is derived from an EMBL/GenBank/DDBJ whole genome shotgun (WGS) entry which is preliminary data.</text>
</comment>
<dbReference type="OrthoDB" id="786947at2759"/>
<evidence type="ECO:0000256" key="1">
    <source>
        <dbReference type="SAM" id="Phobius"/>
    </source>
</evidence>
<evidence type="ECO:0000313" key="4">
    <source>
        <dbReference type="Proteomes" id="UP000829196"/>
    </source>
</evidence>